<name>A0A5C6D2M6_9BACT</name>
<feature type="compositionally biased region" description="Polar residues" evidence="1">
    <location>
        <begin position="85"/>
        <end position="96"/>
    </location>
</feature>
<dbReference type="AlphaFoldDB" id="A0A5C6D2M6"/>
<keyword evidence="2" id="KW-0472">Membrane</keyword>
<proteinExistence type="predicted"/>
<protein>
    <submittedName>
        <fullName evidence="3">Uncharacterized protein</fullName>
    </submittedName>
</protein>
<keyword evidence="2" id="KW-0812">Transmembrane</keyword>
<evidence type="ECO:0000256" key="2">
    <source>
        <dbReference type="SAM" id="Phobius"/>
    </source>
</evidence>
<dbReference type="Proteomes" id="UP000318437">
    <property type="component" value="Unassembled WGS sequence"/>
</dbReference>
<accession>A0A5C6D2M6</accession>
<reference evidence="3 4" key="1">
    <citation type="submission" date="2019-02" db="EMBL/GenBank/DDBJ databases">
        <title>Deep-cultivation of Planctomycetes and their phenomic and genomic characterization uncovers novel biology.</title>
        <authorList>
            <person name="Wiegand S."/>
            <person name="Jogler M."/>
            <person name="Boedeker C."/>
            <person name="Pinto D."/>
            <person name="Vollmers J."/>
            <person name="Rivas-Marin E."/>
            <person name="Kohn T."/>
            <person name="Peeters S.H."/>
            <person name="Heuer A."/>
            <person name="Rast P."/>
            <person name="Oberbeckmann S."/>
            <person name="Bunk B."/>
            <person name="Jeske O."/>
            <person name="Meyerdierks A."/>
            <person name="Storesund J.E."/>
            <person name="Kallscheuer N."/>
            <person name="Luecker S."/>
            <person name="Lage O.M."/>
            <person name="Pohl T."/>
            <person name="Merkel B.J."/>
            <person name="Hornburger P."/>
            <person name="Mueller R.-W."/>
            <person name="Bruemmer F."/>
            <person name="Labrenz M."/>
            <person name="Spormann A.M."/>
            <person name="Op Den Camp H."/>
            <person name="Overmann J."/>
            <person name="Amann R."/>
            <person name="Jetten M.S.M."/>
            <person name="Mascher T."/>
            <person name="Medema M.H."/>
            <person name="Devos D.P."/>
            <person name="Kaster A.-K."/>
            <person name="Ovreas L."/>
            <person name="Rohde M."/>
            <person name="Galperin M.Y."/>
            <person name="Jogler C."/>
        </authorList>
    </citation>
    <scope>NUCLEOTIDE SEQUENCE [LARGE SCALE GENOMIC DNA]</scope>
    <source>
        <strain evidence="3 4">Pla144</strain>
    </source>
</reference>
<feature type="compositionally biased region" description="Basic and acidic residues" evidence="1">
    <location>
        <begin position="69"/>
        <end position="84"/>
    </location>
</feature>
<organism evidence="3 4">
    <name type="scientific">Bythopirellula polymerisocia</name>
    <dbReference type="NCBI Taxonomy" id="2528003"/>
    <lineage>
        <taxon>Bacteria</taxon>
        <taxon>Pseudomonadati</taxon>
        <taxon>Planctomycetota</taxon>
        <taxon>Planctomycetia</taxon>
        <taxon>Pirellulales</taxon>
        <taxon>Lacipirellulaceae</taxon>
        <taxon>Bythopirellula</taxon>
    </lineage>
</organism>
<dbReference type="OrthoDB" id="262831at2"/>
<sequence>MTALFRATVMLVTLVGLPAAWIYYGPLPTGAQKVVDRFVDVAREAMGWQHQLPVKQAWDQDKAAPRFEEAPFRQQSDESIRGQHETPQVNVSAPPSSPISLVSATLPVAQPKMAATDDLAGQLEPHFSLLRKLGAADYALAHWGSEGNLYRFHCSIPFGSEGLMSREFDAIEADPVAAVRQVVGEVTSWQNVQLDAAHSSTQWR</sequence>
<evidence type="ECO:0000313" key="3">
    <source>
        <dbReference type="EMBL" id="TWU29907.1"/>
    </source>
</evidence>
<comment type="caution">
    <text evidence="3">The sequence shown here is derived from an EMBL/GenBank/DDBJ whole genome shotgun (WGS) entry which is preliminary data.</text>
</comment>
<dbReference type="RefSeq" id="WP_146447863.1">
    <property type="nucleotide sequence ID" value="NZ_SJPS01000001.1"/>
</dbReference>
<keyword evidence="4" id="KW-1185">Reference proteome</keyword>
<gene>
    <name evidence="3" type="ORF">Pla144_06870</name>
</gene>
<feature type="transmembrane region" description="Helical" evidence="2">
    <location>
        <begin position="7"/>
        <end position="24"/>
    </location>
</feature>
<evidence type="ECO:0000256" key="1">
    <source>
        <dbReference type="SAM" id="MobiDB-lite"/>
    </source>
</evidence>
<keyword evidence="2" id="KW-1133">Transmembrane helix</keyword>
<evidence type="ECO:0000313" key="4">
    <source>
        <dbReference type="Proteomes" id="UP000318437"/>
    </source>
</evidence>
<dbReference type="EMBL" id="SJPS01000001">
    <property type="protein sequence ID" value="TWU29907.1"/>
    <property type="molecule type" value="Genomic_DNA"/>
</dbReference>
<feature type="region of interest" description="Disordered" evidence="1">
    <location>
        <begin position="69"/>
        <end position="96"/>
    </location>
</feature>